<keyword evidence="1" id="KW-0175">Coiled coil</keyword>
<evidence type="ECO:0000313" key="3">
    <source>
        <dbReference type="Proteomes" id="UP001066276"/>
    </source>
</evidence>
<accession>A0AAV7US15</accession>
<dbReference type="EMBL" id="JANPWB010000004">
    <property type="protein sequence ID" value="KAJ1191234.1"/>
    <property type="molecule type" value="Genomic_DNA"/>
</dbReference>
<keyword evidence="3" id="KW-1185">Reference proteome</keyword>
<gene>
    <name evidence="2" type="ORF">NDU88_000550</name>
</gene>
<dbReference type="AlphaFoldDB" id="A0AAV7US15"/>
<dbReference type="Proteomes" id="UP001066276">
    <property type="component" value="Chromosome 2_2"/>
</dbReference>
<evidence type="ECO:0000313" key="2">
    <source>
        <dbReference type="EMBL" id="KAJ1191234.1"/>
    </source>
</evidence>
<feature type="coiled-coil region" evidence="1">
    <location>
        <begin position="23"/>
        <end position="85"/>
    </location>
</feature>
<name>A0AAV7US15_PLEWA</name>
<dbReference type="Gene3D" id="3.60.10.10">
    <property type="entry name" value="Endonuclease/exonuclease/phosphatase"/>
    <property type="match status" value="1"/>
</dbReference>
<dbReference type="SUPFAM" id="SSF56219">
    <property type="entry name" value="DNase I-like"/>
    <property type="match status" value="1"/>
</dbReference>
<dbReference type="InterPro" id="IPR036691">
    <property type="entry name" value="Endo/exonu/phosph_ase_sf"/>
</dbReference>
<evidence type="ECO:0000256" key="1">
    <source>
        <dbReference type="SAM" id="Coils"/>
    </source>
</evidence>
<organism evidence="2 3">
    <name type="scientific">Pleurodeles waltl</name>
    <name type="common">Iberian ribbed newt</name>
    <dbReference type="NCBI Taxonomy" id="8319"/>
    <lineage>
        <taxon>Eukaryota</taxon>
        <taxon>Metazoa</taxon>
        <taxon>Chordata</taxon>
        <taxon>Craniata</taxon>
        <taxon>Vertebrata</taxon>
        <taxon>Euteleostomi</taxon>
        <taxon>Amphibia</taxon>
        <taxon>Batrachia</taxon>
        <taxon>Caudata</taxon>
        <taxon>Salamandroidea</taxon>
        <taxon>Salamandridae</taxon>
        <taxon>Pleurodelinae</taxon>
        <taxon>Pleurodeles</taxon>
    </lineage>
</organism>
<reference evidence="2" key="1">
    <citation type="journal article" date="2022" name="bioRxiv">
        <title>Sequencing and chromosome-scale assembly of the giantPleurodeles waltlgenome.</title>
        <authorList>
            <person name="Brown T."/>
            <person name="Elewa A."/>
            <person name="Iarovenko S."/>
            <person name="Subramanian E."/>
            <person name="Araus A.J."/>
            <person name="Petzold A."/>
            <person name="Susuki M."/>
            <person name="Suzuki K.-i.T."/>
            <person name="Hayashi T."/>
            <person name="Toyoda A."/>
            <person name="Oliveira C."/>
            <person name="Osipova E."/>
            <person name="Leigh N.D."/>
            <person name="Simon A."/>
            <person name="Yun M.H."/>
        </authorList>
    </citation>
    <scope>NUCLEOTIDE SEQUENCE</scope>
    <source>
        <strain evidence="2">20211129_DDA</strain>
        <tissue evidence="2">Liver</tissue>
    </source>
</reference>
<proteinExistence type="predicted"/>
<comment type="caution">
    <text evidence="2">The sequence shown here is derived from an EMBL/GenBank/DDBJ whole genome shotgun (WGS) entry which is preliminary data.</text>
</comment>
<sequence length="161" mass="18469">MEQLFGALHGDFATLKLEIAAEHKKLKREVIELGQRVDTLEQDQDVQEEKWDCHRRELFTMHDKNQELQCQIEDLENSLNDRGLNAAVKRQALLIQLRDAQADLCLLQETQLVRSDWRGLRSRWLDRQFHSSGPGRRAGVAILFATSFPGRVLGVQAKIPG</sequence>
<protein>
    <submittedName>
        <fullName evidence="2">Uncharacterized protein</fullName>
    </submittedName>
</protein>